<dbReference type="GO" id="GO:0005886">
    <property type="term" value="C:plasma membrane"/>
    <property type="evidence" value="ECO:0007669"/>
    <property type="project" value="UniProtKB-SubCell"/>
</dbReference>
<evidence type="ECO:0000256" key="5">
    <source>
        <dbReference type="ARBA" id="ARBA00023136"/>
    </source>
</evidence>
<evidence type="ECO:0000313" key="10">
    <source>
        <dbReference type="Proteomes" id="UP000198718"/>
    </source>
</evidence>
<feature type="domain" description="Threonine/serine exporter-like N-terminal" evidence="8">
    <location>
        <begin position="27"/>
        <end position="268"/>
    </location>
</feature>
<feature type="transmembrane region" description="Helical" evidence="7">
    <location>
        <begin position="190"/>
        <end position="210"/>
    </location>
</feature>
<dbReference type="EMBL" id="FNFP01000002">
    <property type="protein sequence ID" value="SDK55597.1"/>
    <property type="molecule type" value="Genomic_DNA"/>
</dbReference>
<feature type="transmembrane region" description="Helical" evidence="7">
    <location>
        <begin position="161"/>
        <end position="178"/>
    </location>
</feature>
<reference evidence="9 10" key="1">
    <citation type="submission" date="2016-10" db="EMBL/GenBank/DDBJ databases">
        <authorList>
            <person name="de Groot N.N."/>
        </authorList>
    </citation>
    <scope>NUCLEOTIDE SEQUENCE [LARGE SCALE GENOMIC DNA]</scope>
    <source>
        <strain evidence="9 10">DSM 18346</strain>
    </source>
</reference>
<feature type="transmembrane region" description="Helical" evidence="7">
    <location>
        <begin position="253"/>
        <end position="272"/>
    </location>
</feature>
<dbReference type="PANTHER" id="PTHR34390">
    <property type="entry name" value="UPF0442 PROTEIN YJJB-RELATED"/>
    <property type="match status" value="1"/>
</dbReference>
<evidence type="ECO:0000256" key="7">
    <source>
        <dbReference type="SAM" id="Phobius"/>
    </source>
</evidence>
<keyword evidence="4 7" id="KW-1133">Transmembrane helix</keyword>
<dbReference type="Pfam" id="PF06738">
    <property type="entry name" value="ThrE"/>
    <property type="match status" value="1"/>
</dbReference>
<evidence type="ECO:0000313" key="9">
    <source>
        <dbReference type="EMBL" id="SDK55597.1"/>
    </source>
</evidence>
<sequence length="278" mass="30625">MYNELQGIFIIQGDIMIYTNRKKILVLALYAGEIILKNGGETYRVEDTIMRICKSRGFSYVDSYVTPTGIFVSVDNKSENQDEILSYVKRIKSRTINLNKVAKVNDFSRRFVETDIGVEEGIKILKSIDYLLPYPYYIHAIFGGLASGFFALLFGANFLEFLSAFLTSILVTYTLKFLDSIEFPPFLTHISAGAVAAIMAILLSLLHPLINIDKVIIGAIMVMVPGVAITNAVRDSIAGDLVAGLSRAAEALIIATSIAFGVGFILRLWLFITGGTLL</sequence>
<evidence type="ECO:0000256" key="6">
    <source>
        <dbReference type="ARBA" id="ARBA00034125"/>
    </source>
</evidence>
<dbReference type="STRING" id="393762.SAMN05660472_01565"/>
<evidence type="ECO:0000256" key="2">
    <source>
        <dbReference type="ARBA" id="ARBA00022475"/>
    </source>
</evidence>
<evidence type="ECO:0000259" key="8">
    <source>
        <dbReference type="Pfam" id="PF06738"/>
    </source>
</evidence>
<dbReference type="GO" id="GO:0015744">
    <property type="term" value="P:succinate transport"/>
    <property type="evidence" value="ECO:0007669"/>
    <property type="project" value="TreeGrafter"/>
</dbReference>
<name>A0A1G9CVD1_9FIRM</name>
<protein>
    <submittedName>
        <fullName evidence="9">Uncharacterized membrane protein YjjP, DUF1212 family</fullName>
    </submittedName>
</protein>
<evidence type="ECO:0000256" key="4">
    <source>
        <dbReference type="ARBA" id="ARBA00022989"/>
    </source>
</evidence>
<keyword evidence="5 7" id="KW-0472">Membrane</keyword>
<accession>A0A1G9CVD1</accession>
<evidence type="ECO:0000256" key="3">
    <source>
        <dbReference type="ARBA" id="ARBA00022692"/>
    </source>
</evidence>
<proteinExistence type="inferred from homology"/>
<comment type="similarity">
    <text evidence="6">Belongs to the ThrE exporter (TC 2.A.79) family.</text>
</comment>
<keyword evidence="3 7" id="KW-0812">Transmembrane</keyword>
<feature type="transmembrane region" description="Helical" evidence="7">
    <location>
        <begin position="216"/>
        <end position="233"/>
    </location>
</feature>
<dbReference type="InterPro" id="IPR050539">
    <property type="entry name" value="ThrE_Dicarb/AminoAcid_Exp"/>
</dbReference>
<keyword evidence="10" id="KW-1185">Reference proteome</keyword>
<gene>
    <name evidence="9" type="ORF">SAMN05660472_01565</name>
</gene>
<comment type="subcellular location">
    <subcellularLocation>
        <location evidence="1">Cell membrane</location>
        <topology evidence="1">Multi-pass membrane protein</topology>
    </subcellularLocation>
</comment>
<feature type="transmembrane region" description="Helical" evidence="7">
    <location>
        <begin position="136"/>
        <end position="155"/>
    </location>
</feature>
<keyword evidence="2" id="KW-1003">Cell membrane</keyword>
<dbReference type="GO" id="GO:0022857">
    <property type="term" value="F:transmembrane transporter activity"/>
    <property type="evidence" value="ECO:0007669"/>
    <property type="project" value="InterPro"/>
</dbReference>
<dbReference type="InterPro" id="IPR010619">
    <property type="entry name" value="ThrE-like_N"/>
</dbReference>
<evidence type="ECO:0000256" key="1">
    <source>
        <dbReference type="ARBA" id="ARBA00004651"/>
    </source>
</evidence>
<dbReference type="Proteomes" id="UP000198718">
    <property type="component" value="Unassembled WGS sequence"/>
</dbReference>
<dbReference type="PANTHER" id="PTHR34390:SF2">
    <property type="entry name" value="SUCCINATE TRANSPORTER SUBUNIT YJJP-RELATED"/>
    <property type="match status" value="1"/>
</dbReference>
<organism evidence="9 10">
    <name type="scientific">Natronincola ferrireducens</name>
    <dbReference type="NCBI Taxonomy" id="393762"/>
    <lineage>
        <taxon>Bacteria</taxon>
        <taxon>Bacillati</taxon>
        <taxon>Bacillota</taxon>
        <taxon>Clostridia</taxon>
        <taxon>Peptostreptococcales</taxon>
        <taxon>Natronincolaceae</taxon>
        <taxon>Natronincola</taxon>
    </lineage>
</organism>
<dbReference type="AlphaFoldDB" id="A0A1G9CVD1"/>